<proteinExistence type="predicted"/>
<dbReference type="InterPro" id="IPR052906">
    <property type="entry name" value="Type_IV_Methyl-Rstrct_Enzyme"/>
</dbReference>
<feature type="transmembrane region" description="Helical" evidence="1">
    <location>
        <begin position="20"/>
        <end position="46"/>
    </location>
</feature>
<evidence type="ECO:0000259" key="2">
    <source>
        <dbReference type="Pfam" id="PF04471"/>
    </source>
</evidence>
<dbReference type="Proteomes" id="UP000287910">
    <property type="component" value="Unassembled WGS sequence"/>
</dbReference>
<feature type="domain" description="Restriction endonuclease type IV Mrr" evidence="2">
    <location>
        <begin position="354"/>
        <end position="458"/>
    </location>
</feature>
<evidence type="ECO:0000313" key="3">
    <source>
        <dbReference type="EMBL" id="RUL51918.1"/>
    </source>
</evidence>
<evidence type="ECO:0000256" key="1">
    <source>
        <dbReference type="SAM" id="Phobius"/>
    </source>
</evidence>
<accession>A0A3S0WG16</accession>
<dbReference type="EMBL" id="RYYR01000013">
    <property type="protein sequence ID" value="RUL51918.1"/>
    <property type="molecule type" value="Genomic_DNA"/>
</dbReference>
<dbReference type="GO" id="GO:0015666">
    <property type="term" value="F:restriction endodeoxyribonuclease activity"/>
    <property type="evidence" value="ECO:0007669"/>
    <property type="project" value="TreeGrafter"/>
</dbReference>
<name>A0A3S0WG16_9BACI</name>
<dbReference type="InterPro" id="IPR011856">
    <property type="entry name" value="tRNA_endonuc-like_dom_sf"/>
</dbReference>
<dbReference type="PANTHER" id="PTHR30015">
    <property type="entry name" value="MRR RESTRICTION SYSTEM PROTEIN"/>
    <property type="match status" value="1"/>
</dbReference>
<reference evidence="3 4" key="1">
    <citation type="submission" date="2018-12" db="EMBL/GenBank/DDBJ databases">
        <title>Lysinibacillus antri sp. nov., isolated from a cave soil.</title>
        <authorList>
            <person name="Narsing Rao M.P."/>
            <person name="Zhang H."/>
            <person name="Dong Z.-Y."/>
            <person name="Niu X.-K."/>
            <person name="Zhang K."/>
            <person name="Fang B.-Z."/>
            <person name="Kang Y.-Q."/>
            <person name="Xiao M."/>
            <person name="Li W.-J."/>
        </authorList>
    </citation>
    <scope>NUCLEOTIDE SEQUENCE [LARGE SCALE GENOMIC DNA]</scope>
    <source>
        <strain evidence="3 4">SYSU K30002</strain>
    </source>
</reference>
<keyword evidence="1" id="KW-0812">Transmembrane</keyword>
<keyword evidence="3" id="KW-0378">Hydrolase</keyword>
<keyword evidence="1" id="KW-0472">Membrane</keyword>
<dbReference type="InterPro" id="IPR011335">
    <property type="entry name" value="Restrct_endonuc-II-like"/>
</dbReference>
<dbReference type="InterPro" id="IPR007560">
    <property type="entry name" value="Restrct_endonuc_IV_Mrr"/>
</dbReference>
<dbReference type="PANTHER" id="PTHR30015:SF6">
    <property type="entry name" value="SLL1429 PROTEIN"/>
    <property type="match status" value="1"/>
</dbReference>
<sequence>MVITLYNSMRFYCSVTNLGGYAIWTFIIVLSLILIALLLIFFVIGYSSIEKGKSEKLVIETKLESCKKEVIRYRNRLSANKKATQIIYNFFMKYDPEIFNSSYHIMVFERYLYKIYPNSRMLLWSDGYNTTPYSNNDHSTPYPNNEKIRFFQPIESFEKDIQFRLNDKTLFKKTERFYKEEFSQLLEIIKSYEEFRSTEIASLTLWLLLREEAIKYYSDIFSKRYEEKYFNNLSNLDSKQCIEIFLKYIWRQDKSSEELIDIIEKKKKSTWEFFYTEDTNTILFTCFLMQKKKIKLNNLLHADSKIKESFQAILFSEDWIKRLKKNKVMDFENFLLNNDSKKASSSTTIHEVDLMNGIEFENFINDLFKKMGYDSEVTKASGDQGIDIITKKNGKSFGIQAKCYSNVVSNKAVQEVVAGLNYYKLDQGIVITNNKFTKSAEDLARANNILLWDREILKDKINTFMKR</sequence>
<dbReference type="Pfam" id="PF04471">
    <property type="entry name" value="Mrr_cat"/>
    <property type="match status" value="1"/>
</dbReference>
<dbReference type="RefSeq" id="WP_126659274.1">
    <property type="nucleotide sequence ID" value="NZ_RYYR01000013.1"/>
</dbReference>
<protein>
    <submittedName>
        <fullName evidence="3">Restriction endonuclease</fullName>
    </submittedName>
</protein>
<dbReference type="AlphaFoldDB" id="A0A3S0WG16"/>
<keyword evidence="3" id="KW-0540">Nuclease</keyword>
<comment type="caution">
    <text evidence="3">The sequence shown here is derived from an EMBL/GenBank/DDBJ whole genome shotgun (WGS) entry which is preliminary data.</text>
</comment>
<gene>
    <name evidence="3" type="ORF">EK386_11295</name>
</gene>
<evidence type="ECO:0000313" key="4">
    <source>
        <dbReference type="Proteomes" id="UP000287910"/>
    </source>
</evidence>
<organism evidence="3 4">
    <name type="scientific">Lysinibacillus antri</name>
    <dbReference type="NCBI Taxonomy" id="2498145"/>
    <lineage>
        <taxon>Bacteria</taxon>
        <taxon>Bacillati</taxon>
        <taxon>Bacillota</taxon>
        <taxon>Bacilli</taxon>
        <taxon>Bacillales</taxon>
        <taxon>Bacillaceae</taxon>
        <taxon>Lysinibacillus</taxon>
    </lineage>
</organism>
<keyword evidence="3" id="KW-0255">Endonuclease</keyword>
<keyword evidence="1" id="KW-1133">Transmembrane helix</keyword>
<dbReference type="GO" id="GO:0009307">
    <property type="term" value="P:DNA restriction-modification system"/>
    <property type="evidence" value="ECO:0007669"/>
    <property type="project" value="InterPro"/>
</dbReference>
<keyword evidence="4" id="KW-1185">Reference proteome</keyword>
<dbReference type="GO" id="GO:0003677">
    <property type="term" value="F:DNA binding"/>
    <property type="evidence" value="ECO:0007669"/>
    <property type="project" value="InterPro"/>
</dbReference>
<dbReference type="SUPFAM" id="SSF52980">
    <property type="entry name" value="Restriction endonuclease-like"/>
    <property type="match status" value="1"/>
</dbReference>
<dbReference type="Gene3D" id="3.40.1350.10">
    <property type="match status" value="1"/>
</dbReference>